<dbReference type="InterPro" id="IPR005946">
    <property type="entry name" value="Rib-P_diPkinase"/>
</dbReference>
<evidence type="ECO:0000256" key="4">
    <source>
        <dbReference type="ARBA" id="ARBA00013247"/>
    </source>
</evidence>
<evidence type="ECO:0000256" key="16">
    <source>
        <dbReference type="ARBA" id="ARBA00077829"/>
    </source>
</evidence>
<feature type="compositionally biased region" description="Polar residues" evidence="17">
    <location>
        <begin position="230"/>
        <end position="261"/>
    </location>
</feature>
<dbReference type="InterPro" id="IPR029099">
    <property type="entry name" value="Pribosyltran_N"/>
</dbReference>
<evidence type="ECO:0000256" key="10">
    <source>
        <dbReference type="ARBA" id="ARBA00022741"/>
    </source>
</evidence>
<feature type="domain" description="Ribose-phosphate pyrophosphokinase N-terminal" evidence="18">
    <location>
        <begin position="4"/>
        <end position="120"/>
    </location>
</feature>
<dbReference type="OrthoDB" id="413572at2759"/>
<keyword evidence="9" id="KW-0545">Nucleotide biosynthesis</keyword>
<proteinExistence type="inferred from homology"/>
<dbReference type="GO" id="GO:0005524">
    <property type="term" value="F:ATP binding"/>
    <property type="evidence" value="ECO:0007669"/>
    <property type="project" value="UniProtKB-KW"/>
</dbReference>
<dbReference type="Pfam" id="PF14572">
    <property type="entry name" value="Pribosyl_synth"/>
    <property type="match status" value="1"/>
</dbReference>
<evidence type="ECO:0000256" key="13">
    <source>
        <dbReference type="ARBA" id="ARBA00022842"/>
    </source>
</evidence>
<keyword evidence="5" id="KW-0963">Cytoplasm</keyword>
<evidence type="ECO:0000259" key="18">
    <source>
        <dbReference type="Pfam" id="PF13793"/>
    </source>
</evidence>
<dbReference type="GO" id="GO:0000287">
    <property type="term" value="F:magnesium ion binding"/>
    <property type="evidence" value="ECO:0007669"/>
    <property type="project" value="InterPro"/>
</dbReference>
<dbReference type="FunFam" id="3.40.50.2020:FF:000017">
    <property type="entry name" value="Ribose-phosphate pyrophosphokinase 1"/>
    <property type="match status" value="1"/>
</dbReference>
<name>A0A8H3IVP2_9LECA</name>
<keyword evidence="6" id="KW-0597">Phosphoprotein</keyword>
<evidence type="ECO:0000256" key="15">
    <source>
        <dbReference type="ARBA" id="ARBA00049535"/>
    </source>
</evidence>
<evidence type="ECO:0000313" key="19">
    <source>
        <dbReference type="EMBL" id="CAF9930020.1"/>
    </source>
</evidence>
<comment type="subcellular location">
    <subcellularLocation>
        <location evidence="1">Cytoplasm</location>
    </subcellularLocation>
</comment>
<dbReference type="EC" id="2.7.6.1" evidence="4"/>
<comment type="similarity">
    <text evidence="3">Belongs to the ribose-phosphate pyrophosphokinase family.</text>
</comment>
<keyword evidence="13" id="KW-0460">Magnesium</keyword>
<dbReference type="GO" id="GO:0005737">
    <property type="term" value="C:cytoplasm"/>
    <property type="evidence" value="ECO:0007669"/>
    <property type="project" value="UniProtKB-SubCell"/>
</dbReference>
<evidence type="ECO:0000256" key="8">
    <source>
        <dbReference type="ARBA" id="ARBA00022723"/>
    </source>
</evidence>
<dbReference type="CDD" id="cd06223">
    <property type="entry name" value="PRTases_typeI"/>
    <property type="match status" value="2"/>
</dbReference>
<dbReference type="AlphaFoldDB" id="A0A8H3IVP2"/>
<dbReference type="EMBL" id="CAJPDQ010000034">
    <property type="protein sequence ID" value="CAF9930020.1"/>
    <property type="molecule type" value="Genomic_DNA"/>
</dbReference>
<dbReference type="GO" id="GO:0002189">
    <property type="term" value="C:ribose phosphate diphosphokinase complex"/>
    <property type="evidence" value="ECO:0007669"/>
    <property type="project" value="TreeGrafter"/>
</dbReference>
<evidence type="ECO:0000256" key="7">
    <source>
        <dbReference type="ARBA" id="ARBA00022679"/>
    </source>
</evidence>
<reference evidence="19" key="1">
    <citation type="submission" date="2021-03" db="EMBL/GenBank/DDBJ databases">
        <authorList>
            <person name="Tagirdzhanova G."/>
        </authorList>
    </citation>
    <scope>NUCLEOTIDE SEQUENCE</scope>
</reference>
<dbReference type="PANTHER" id="PTHR10210:SF57">
    <property type="entry name" value="RIBOSE-PHOSPHATE DIPHOSPHOKINASE"/>
    <property type="match status" value="1"/>
</dbReference>
<evidence type="ECO:0000256" key="11">
    <source>
        <dbReference type="ARBA" id="ARBA00022777"/>
    </source>
</evidence>
<dbReference type="NCBIfam" id="TIGR01251">
    <property type="entry name" value="ribP_PPkin"/>
    <property type="match status" value="1"/>
</dbReference>
<keyword evidence="11" id="KW-0418">Kinase</keyword>
<dbReference type="GO" id="GO:0006164">
    <property type="term" value="P:purine nucleotide biosynthetic process"/>
    <property type="evidence" value="ECO:0007669"/>
    <property type="project" value="TreeGrafter"/>
</dbReference>
<gene>
    <name evidence="19" type="ORF">GOMPHAMPRED_005544</name>
</gene>
<dbReference type="SMART" id="SM01400">
    <property type="entry name" value="Pribosyltran_N"/>
    <property type="match status" value="1"/>
</dbReference>
<dbReference type="GO" id="GO:0004749">
    <property type="term" value="F:ribose phosphate diphosphokinase activity"/>
    <property type="evidence" value="ECO:0007669"/>
    <property type="project" value="UniProtKB-EC"/>
</dbReference>
<dbReference type="GO" id="GO:0006015">
    <property type="term" value="P:5-phosphoribose 1-diphosphate biosynthetic process"/>
    <property type="evidence" value="ECO:0007669"/>
    <property type="project" value="TreeGrafter"/>
</dbReference>
<keyword evidence="10" id="KW-0547">Nucleotide-binding</keyword>
<dbReference type="InterPro" id="IPR000836">
    <property type="entry name" value="PRTase_dom"/>
</dbReference>
<feature type="region of interest" description="Disordered" evidence="17">
    <location>
        <begin position="217"/>
        <end position="261"/>
    </location>
</feature>
<dbReference type="Gene3D" id="3.40.50.2020">
    <property type="match status" value="3"/>
</dbReference>
<evidence type="ECO:0000256" key="6">
    <source>
        <dbReference type="ARBA" id="ARBA00022553"/>
    </source>
</evidence>
<comment type="caution">
    <text evidence="19">The sequence shown here is derived from an EMBL/GenBank/DDBJ whole genome shotgun (WGS) entry which is preliminary data.</text>
</comment>
<evidence type="ECO:0000256" key="12">
    <source>
        <dbReference type="ARBA" id="ARBA00022840"/>
    </source>
</evidence>
<keyword evidence="20" id="KW-1185">Reference proteome</keyword>
<dbReference type="Pfam" id="PF13793">
    <property type="entry name" value="Pribosyltran_N"/>
    <property type="match status" value="1"/>
</dbReference>
<comment type="catalytic activity">
    <reaction evidence="15">
        <text>D-ribose 5-phosphate + ATP = 5-phospho-alpha-D-ribose 1-diphosphate + AMP + H(+)</text>
        <dbReference type="Rhea" id="RHEA:15609"/>
        <dbReference type="ChEBI" id="CHEBI:15378"/>
        <dbReference type="ChEBI" id="CHEBI:30616"/>
        <dbReference type="ChEBI" id="CHEBI:58017"/>
        <dbReference type="ChEBI" id="CHEBI:78346"/>
        <dbReference type="ChEBI" id="CHEBI:456215"/>
        <dbReference type="EC" id="2.7.6.1"/>
    </reaction>
</comment>
<evidence type="ECO:0000256" key="1">
    <source>
        <dbReference type="ARBA" id="ARBA00004496"/>
    </source>
</evidence>
<dbReference type="GO" id="GO:0016301">
    <property type="term" value="F:kinase activity"/>
    <property type="evidence" value="ECO:0007669"/>
    <property type="project" value="UniProtKB-KW"/>
</dbReference>
<dbReference type="InterPro" id="IPR029057">
    <property type="entry name" value="PRTase-like"/>
</dbReference>
<accession>A0A8H3IVP2</accession>
<dbReference type="SUPFAM" id="SSF53271">
    <property type="entry name" value="PRTase-like"/>
    <property type="match status" value="2"/>
</dbReference>
<feature type="region of interest" description="Disordered" evidence="17">
    <location>
        <begin position="277"/>
        <end position="316"/>
    </location>
</feature>
<keyword evidence="7" id="KW-0808">Transferase</keyword>
<comment type="pathway">
    <text evidence="2">Metabolic intermediate biosynthesis; 5-phospho-alpha-D-ribose 1-diphosphate biosynthesis; 5-phospho-alpha-D-ribose 1-diphosphate from D-ribose 5-phosphate (route I): step 1/1.</text>
</comment>
<keyword evidence="12" id="KW-0067">ATP-binding</keyword>
<dbReference type="PANTHER" id="PTHR10210">
    <property type="entry name" value="RIBOSE-PHOSPHATE DIPHOSPHOKINASE FAMILY MEMBER"/>
    <property type="match status" value="1"/>
</dbReference>
<evidence type="ECO:0000256" key="3">
    <source>
        <dbReference type="ARBA" id="ARBA00006478"/>
    </source>
</evidence>
<dbReference type="Proteomes" id="UP000664169">
    <property type="component" value="Unassembled WGS sequence"/>
</dbReference>
<dbReference type="FunFam" id="3.40.50.2020:FF:000043">
    <property type="entry name" value="Ribose-phosphate pyrophosphokinase 1"/>
    <property type="match status" value="1"/>
</dbReference>
<organism evidence="19 20">
    <name type="scientific">Gomphillus americanus</name>
    <dbReference type="NCBI Taxonomy" id="1940652"/>
    <lineage>
        <taxon>Eukaryota</taxon>
        <taxon>Fungi</taxon>
        <taxon>Dikarya</taxon>
        <taxon>Ascomycota</taxon>
        <taxon>Pezizomycotina</taxon>
        <taxon>Lecanoromycetes</taxon>
        <taxon>OSLEUM clade</taxon>
        <taxon>Ostropomycetidae</taxon>
        <taxon>Ostropales</taxon>
        <taxon>Graphidaceae</taxon>
        <taxon>Gomphilloideae</taxon>
        <taxon>Gomphillus</taxon>
    </lineage>
</organism>
<protein>
    <recommendedName>
        <fullName evidence="14">Ribose-phosphate pyrophosphokinase 1</fullName>
        <ecNumber evidence="4">2.7.6.1</ecNumber>
    </recommendedName>
    <alternativeName>
        <fullName evidence="16">Phosphoribosyl pyrophosphate synthase 1</fullName>
    </alternativeName>
</protein>
<evidence type="ECO:0000256" key="17">
    <source>
        <dbReference type="SAM" id="MobiDB-lite"/>
    </source>
</evidence>
<evidence type="ECO:0000313" key="20">
    <source>
        <dbReference type="Proteomes" id="UP000664169"/>
    </source>
</evidence>
<evidence type="ECO:0000256" key="9">
    <source>
        <dbReference type="ARBA" id="ARBA00022727"/>
    </source>
</evidence>
<evidence type="ECO:0000256" key="14">
    <source>
        <dbReference type="ARBA" id="ARBA00040334"/>
    </source>
</evidence>
<evidence type="ECO:0000256" key="5">
    <source>
        <dbReference type="ARBA" id="ARBA00022490"/>
    </source>
</evidence>
<sequence>MRQVKVFSGNSHPALTAAICDRLGDVPAACQVTKFSNGETSVVIGTSVRNQDIYIVQSGSKRMNDSVMELLIMISACKGGSAKSITAVLPYFPYCRSSKKKSHRGAITARMLANLLTVAGIDHVITVDLHAPPMQGFFGKPVDNLTAEPIIARWIRANVPHWQDAVIVSKSAGGSKRVTSMADYLKVNFAIITTDRRRHLDSNSMMGSSTMLNKYLDSSLDNEPRKPFSMESSPTAQNNNPGSKNMTSPSRQDRNPSAGSNSALFSLHKIDIPRSSPLQHSMSVEQAEPGPANPRSYLLRSSTAPSPMRSPNVEFDEYADGKPQEIVTGRLIQGHIVDDDFPSPMLSTMTGSVGNLQGEHIGPSAYEDRDLMTQSFISTGSSLQPDLVHGGGFDGGSLLDDEEDEEKLINPQLEHTVTLVGRVNGQSAILLDDILDRSESWIAAAETIVKKGGATKVYCMATHGLFGGDSLGALEACDCIDEIIVCDTFPIDPEAQRSSHKLTVLPMAGLIAEAIRKNQHGEPLSEIYRHYQDQ</sequence>
<evidence type="ECO:0000256" key="2">
    <source>
        <dbReference type="ARBA" id="ARBA00004996"/>
    </source>
</evidence>
<keyword evidence="8" id="KW-0479">Metal-binding</keyword>